<gene>
    <name evidence="3" type="ORF">ECRA1380_LOCUS12921</name>
</gene>
<keyword evidence="2" id="KW-0732">Signal</keyword>
<proteinExistence type="predicted"/>
<protein>
    <submittedName>
        <fullName evidence="3">Uncharacterized protein</fullName>
    </submittedName>
</protein>
<evidence type="ECO:0000256" key="2">
    <source>
        <dbReference type="SAM" id="SignalP"/>
    </source>
</evidence>
<dbReference type="AlphaFoldDB" id="A0A7S3KM30"/>
<evidence type="ECO:0000313" key="3">
    <source>
        <dbReference type="EMBL" id="CAE0387949.1"/>
    </source>
</evidence>
<dbReference type="EMBL" id="HBIK01027549">
    <property type="protein sequence ID" value="CAE0387949.1"/>
    <property type="molecule type" value="Transcribed_RNA"/>
</dbReference>
<feature type="compositionally biased region" description="Basic and acidic residues" evidence="1">
    <location>
        <begin position="74"/>
        <end position="85"/>
    </location>
</feature>
<feature type="chain" id="PRO_5030633682" evidence="2">
    <location>
        <begin position="20"/>
        <end position="206"/>
    </location>
</feature>
<feature type="signal peptide" evidence="2">
    <location>
        <begin position="1"/>
        <end position="19"/>
    </location>
</feature>
<feature type="compositionally biased region" description="Polar residues" evidence="1">
    <location>
        <begin position="172"/>
        <end position="186"/>
    </location>
</feature>
<name>A0A7S3KM30_EUPCR</name>
<feature type="compositionally biased region" description="Low complexity" evidence="1">
    <location>
        <begin position="187"/>
        <end position="197"/>
    </location>
</feature>
<feature type="compositionally biased region" description="Basic and acidic residues" evidence="1">
    <location>
        <begin position="114"/>
        <end position="123"/>
    </location>
</feature>
<feature type="compositionally biased region" description="Basic and acidic residues" evidence="1">
    <location>
        <begin position="136"/>
        <end position="159"/>
    </location>
</feature>
<reference evidence="3" key="1">
    <citation type="submission" date="2021-01" db="EMBL/GenBank/DDBJ databases">
        <authorList>
            <person name="Corre E."/>
            <person name="Pelletier E."/>
            <person name="Niang G."/>
            <person name="Scheremetjew M."/>
            <person name="Finn R."/>
            <person name="Kale V."/>
            <person name="Holt S."/>
            <person name="Cochrane G."/>
            <person name="Meng A."/>
            <person name="Brown T."/>
            <person name="Cohen L."/>
        </authorList>
    </citation>
    <scope>NUCLEOTIDE SEQUENCE</scope>
    <source>
        <strain evidence="3">CT5</strain>
    </source>
</reference>
<organism evidence="3">
    <name type="scientific">Euplotes crassus</name>
    <dbReference type="NCBI Taxonomy" id="5936"/>
    <lineage>
        <taxon>Eukaryota</taxon>
        <taxon>Sar</taxon>
        <taxon>Alveolata</taxon>
        <taxon>Ciliophora</taxon>
        <taxon>Intramacronucleata</taxon>
        <taxon>Spirotrichea</taxon>
        <taxon>Hypotrichia</taxon>
        <taxon>Euplotida</taxon>
        <taxon>Euplotidae</taxon>
        <taxon>Moneuplotes</taxon>
    </lineage>
</organism>
<feature type="region of interest" description="Disordered" evidence="1">
    <location>
        <begin position="74"/>
        <end position="206"/>
    </location>
</feature>
<accession>A0A7S3KM30</accession>
<evidence type="ECO:0000256" key="1">
    <source>
        <dbReference type="SAM" id="MobiDB-lite"/>
    </source>
</evidence>
<sequence>MLNGLIIAFILLVTSIKDGIIYLKNCRKKKKVNDESISKGSKIEVSQFDNQKSEKDNEGLSNLEVYSNATAKKDFLSSNGMEEKKKSPKKRKLSAETNSSEGGLNRRHSNASVEDEKERDKKSLGKSGFMPHRSSKNAELKIFDSENPIELERNIKETDLQTPKPVGDTLSVKISQNEPSISVSSLSRESYGNSNSDSSEESSSKS</sequence>